<dbReference type="SUPFAM" id="SSF53850">
    <property type="entry name" value="Periplasmic binding protein-like II"/>
    <property type="match status" value="1"/>
</dbReference>
<proteinExistence type="predicted"/>
<evidence type="ECO:0000259" key="2">
    <source>
        <dbReference type="Pfam" id="PF04069"/>
    </source>
</evidence>
<evidence type="ECO:0000313" key="4">
    <source>
        <dbReference type="Proteomes" id="UP000656042"/>
    </source>
</evidence>
<dbReference type="GO" id="GO:0043190">
    <property type="term" value="C:ATP-binding cassette (ABC) transporter complex"/>
    <property type="evidence" value="ECO:0007669"/>
    <property type="project" value="InterPro"/>
</dbReference>
<dbReference type="GO" id="GO:0022857">
    <property type="term" value="F:transmembrane transporter activity"/>
    <property type="evidence" value="ECO:0007669"/>
    <property type="project" value="InterPro"/>
</dbReference>
<feature type="domain" description="ABC-type glycine betaine transport system substrate-binding" evidence="2">
    <location>
        <begin position="53"/>
        <end position="319"/>
    </location>
</feature>
<feature type="chain" id="PRO_5035307946" evidence="1">
    <location>
        <begin position="39"/>
        <end position="332"/>
    </location>
</feature>
<organism evidence="3 4">
    <name type="scientific">Mangrovihabitans endophyticus</name>
    <dbReference type="NCBI Taxonomy" id="1751298"/>
    <lineage>
        <taxon>Bacteria</taxon>
        <taxon>Bacillati</taxon>
        <taxon>Actinomycetota</taxon>
        <taxon>Actinomycetes</taxon>
        <taxon>Micromonosporales</taxon>
        <taxon>Micromonosporaceae</taxon>
        <taxon>Mangrovihabitans</taxon>
    </lineage>
</organism>
<reference evidence="3" key="2">
    <citation type="submission" date="2020-09" db="EMBL/GenBank/DDBJ databases">
        <authorList>
            <person name="Sun Q."/>
            <person name="Zhou Y."/>
        </authorList>
    </citation>
    <scope>NUCLEOTIDE SEQUENCE</scope>
    <source>
        <strain evidence="3">CGMCC 4.7299</strain>
    </source>
</reference>
<accession>A0A8J3BWV7</accession>
<keyword evidence="4" id="KW-1185">Reference proteome</keyword>
<name>A0A8J3BWV7_9ACTN</name>
<dbReference type="Pfam" id="PF04069">
    <property type="entry name" value="OpuAC"/>
    <property type="match status" value="1"/>
</dbReference>
<dbReference type="CDD" id="cd13643">
    <property type="entry name" value="PBP2_BCP_2"/>
    <property type="match status" value="1"/>
</dbReference>
<evidence type="ECO:0000256" key="1">
    <source>
        <dbReference type="SAM" id="SignalP"/>
    </source>
</evidence>
<dbReference type="RefSeq" id="WP_189077680.1">
    <property type="nucleotide sequence ID" value="NZ_BMMX01000001.1"/>
</dbReference>
<feature type="signal peptide" evidence="1">
    <location>
        <begin position="1"/>
        <end position="38"/>
    </location>
</feature>
<sequence length="332" mass="36717">MRARTRRPAAHRSPRRRWRAALALLGVAALAACGDSSAAIIPPPGVDPAPCGSVTIAVNPWVGYEANVAVVSYLLRQELGCKVVEKDLTEDASWEGLASGDVDTILENWGHDDLKKKYIDDQKVAVELGLTGNKGVIGWYVPPWMAKAHPDIVKWKNLNEYAHLFRTAKSGSKGQFLAGDPSFVTNDAALIKNLKLNYTVVYAGSEDALIDAFRKAEENHKPVIGYFYEPQWLLSEIDLVHIPLPLYKPGCDADPKTVACDYQPYDLDKIGRKAFVDSGSPAATLIKNFTWTNDDQNAVARDITVSKMSRDEAAKKWLDAHAETWQKWMPAK</sequence>
<keyword evidence="1" id="KW-0732">Signal</keyword>
<dbReference type="PROSITE" id="PS51257">
    <property type="entry name" value="PROKAR_LIPOPROTEIN"/>
    <property type="match status" value="1"/>
</dbReference>
<evidence type="ECO:0000313" key="3">
    <source>
        <dbReference type="EMBL" id="GGK77118.1"/>
    </source>
</evidence>
<comment type="caution">
    <text evidence="3">The sequence shown here is derived from an EMBL/GenBank/DDBJ whole genome shotgun (WGS) entry which is preliminary data.</text>
</comment>
<reference evidence="3" key="1">
    <citation type="journal article" date="2014" name="Int. J. Syst. Evol. Microbiol.">
        <title>Complete genome sequence of Corynebacterium casei LMG S-19264T (=DSM 44701T), isolated from a smear-ripened cheese.</title>
        <authorList>
            <consortium name="US DOE Joint Genome Institute (JGI-PGF)"/>
            <person name="Walter F."/>
            <person name="Albersmeier A."/>
            <person name="Kalinowski J."/>
            <person name="Ruckert C."/>
        </authorList>
    </citation>
    <scope>NUCLEOTIDE SEQUENCE</scope>
    <source>
        <strain evidence="3">CGMCC 4.7299</strain>
    </source>
</reference>
<dbReference type="AlphaFoldDB" id="A0A8J3BWV7"/>
<dbReference type="EMBL" id="BMMX01000001">
    <property type="protein sequence ID" value="GGK77118.1"/>
    <property type="molecule type" value="Genomic_DNA"/>
</dbReference>
<protein>
    <submittedName>
        <fullName evidence="3">Glycine/betaine-binding protein</fullName>
    </submittedName>
</protein>
<dbReference type="Gene3D" id="3.40.190.100">
    <property type="entry name" value="Glycine betaine-binding periplasmic protein, domain 2"/>
    <property type="match status" value="1"/>
</dbReference>
<dbReference type="Proteomes" id="UP000656042">
    <property type="component" value="Unassembled WGS sequence"/>
</dbReference>
<dbReference type="Gene3D" id="3.40.190.10">
    <property type="entry name" value="Periplasmic binding protein-like II"/>
    <property type="match status" value="1"/>
</dbReference>
<dbReference type="InterPro" id="IPR007210">
    <property type="entry name" value="ABC_Gly_betaine_transp_sub-bd"/>
</dbReference>
<gene>
    <name evidence="3" type="ORF">GCM10012284_08880</name>
</gene>